<keyword evidence="2" id="KW-1185">Reference proteome</keyword>
<dbReference type="EMBL" id="CAJVPM010007832">
    <property type="protein sequence ID" value="CAG8549274.1"/>
    <property type="molecule type" value="Genomic_DNA"/>
</dbReference>
<sequence length="47" mass="5528">MLNLSLEDDVLKKALYSENPEEKIYIRKIHFRGLTNKKQHADICKIA</sequence>
<reference evidence="1" key="1">
    <citation type="submission" date="2021-06" db="EMBL/GenBank/DDBJ databases">
        <authorList>
            <person name="Kallberg Y."/>
            <person name="Tangrot J."/>
            <person name="Rosling A."/>
        </authorList>
    </citation>
    <scope>NUCLEOTIDE SEQUENCE</scope>
    <source>
        <strain evidence="1">AU212A</strain>
    </source>
</reference>
<protein>
    <submittedName>
        <fullName evidence="1">5912_t:CDS:1</fullName>
    </submittedName>
</protein>
<comment type="caution">
    <text evidence="1">The sequence shown here is derived from an EMBL/GenBank/DDBJ whole genome shotgun (WGS) entry which is preliminary data.</text>
</comment>
<gene>
    <name evidence="1" type="ORF">SCALOS_LOCUS5119</name>
</gene>
<dbReference type="Proteomes" id="UP000789860">
    <property type="component" value="Unassembled WGS sequence"/>
</dbReference>
<name>A0ACA9LVJ1_9GLOM</name>
<accession>A0ACA9LVJ1</accession>
<proteinExistence type="predicted"/>
<evidence type="ECO:0000313" key="1">
    <source>
        <dbReference type="EMBL" id="CAG8549274.1"/>
    </source>
</evidence>
<evidence type="ECO:0000313" key="2">
    <source>
        <dbReference type="Proteomes" id="UP000789860"/>
    </source>
</evidence>
<organism evidence="1 2">
    <name type="scientific">Scutellospora calospora</name>
    <dbReference type="NCBI Taxonomy" id="85575"/>
    <lineage>
        <taxon>Eukaryota</taxon>
        <taxon>Fungi</taxon>
        <taxon>Fungi incertae sedis</taxon>
        <taxon>Mucoromycota</taxon>
        <taxon>Glomeromycotina</taxon>
        <taxon>Glomeromycetes</taxon>
        <taxon>Diversisporales</taxon>
        <taxon>Gigasporaceae</taxon>
        <taxon>Scutellospora</taxon>
    </lineage>
</organism>
<feature type="non-terminal residue" evidence="1">
    <location>
        <position position="47"/>
    </location>
</feature>